<feature type="transmembrane region" description="Helical" evidence="3">
    <location>
        <begin position="47"/>
        <end position="64"/>
    </location>
</feature>
<dbReference type="EC" id="2.7.7.65" evidence="1"/>
<dbReference type="RefSeq" id="WP_311368608.1">
    <property type="nucleotide sequence ID" value="NZ_JAVRHX010000002.1"/>
</dbReference>
<dbReference type="PANTHER" id="PTHR45138:SF9">
    <property type="entry name" value="DIGUANYLATE CYCLASE DGCM-RELATED"/>
    <property type="match status" value="1"/>
</dbReference>
<dbReference type="Gene3D" id="3.30.70.270">
    <property type="match status" value="1"/>
</dbReference>
<protein>
    <recommendedName>
        <fullName evidence="1">diguanylate cyclase</fullName>
        <ecNumber evidence="1">2.7.7.65</ecNumber>
    </recommendedName>
</protein>
<keyword evidence="3" id="KW-1133">Transmembrane helix</keyword>
<dbReference type="Pfam" id="PF00990">
    <property type="entry name" value="GGDEF"/>
    <property type="match status" value="1"/>
</dbReference>
<sequence length="331" mass="37572">MFRTQPAQNSTEFKSDFLIRSTFGVSLVSSLLLFPLCINSFIDGRNFDGAFGLFTCCLFVINAIACHRGRYFYWLNIVGVVPAFILGSANGLFSLGVMGSYWPALCLFGIYFILPFKVAKFVNVIFLIIIFAAAYHTLENEMFFRFIVSLTAVSFFIFLSMKEVTYSQNVLKKQAMTDPLTGALNRVDLPQSLQNAIDECKKYQTDATLCVLDIDHFKRINDEYGHDMGDKVLVDLSKHIQSLISSKDTLFRVGGEEFVILMRNTSLLEGKLTADALRDTIKSLNMLENKVITVSIGVTQLKPEYTWKQWMKQSDEKLYFAKEEGRDRIVA</sequence>
<feature type="transmembrane region" description="Helical" evidence="3">
    <location>
        <begin position="71"/>
        <end position="89"/>
    </location>
</feature>
<dbReference type="CDD" id="cd01949">
    <property type="entry name" value="GGDEF"/>
    <property type="match status" value="1"/>
</dbReference>
<proteinExistence type="predicted"/>
<dbReference type="SMART" id="SM00267">
    <property type="entry name" value="GGDEF"/>
    <property type="match status" value="1"/>
</dbReference>
<dbReference type="InterPro" id="IPR050469">
    <property type="entry name" value="Diguanylate_Cyclase"/>
</dbReference>
<feature type="transmembrane region" description="Helical" evidence="3">
    <location>
        <begin position="95"/>
        <end position="114"/>
    </location>
</feature>
<feature type="transmembrane region" description="Helical" evidence="3">
    <location>
        <begin position="144"/>
        <end position="161"/>
    </location>
</feature>
<dbReference type="EMBL" id="JAVRHX010000002">
    <property type="protein sequence ID" value="MDT0595091.1"/>
    <property type="molecule type" value="Genomic_DNA"/>
</dbReference>
<evidence type="ECO:0000313" key="5">
    <source>
        <dbReference type="EMBL" id="MDT0595091.1"/>
    </source>
</evidence>
<evidence type="ECO:0000313" key="6">
    <source>
        <dbReference type="Proteomes" id="UP001253545"/>
    </source>
</evidence>
<keyword evidence="6" id="KW-1185">Reference proteome</keyword>
<dbReference type="GO" id="GO:0052621">
    <property type="term" value="F:diguanylate cyclase activity"/>
    <property type="evidence" value="ECO:0007669"/>
    <property type="project" value="UniProtKB-EC"/>
</dbReference>
<name>A0ABU2ZS57_9ALTE</name>
<keyword evidence="5" id="KW-0548">Nucleotidyltransferase</keyword>
<dbReference type="InterPro" id="IPR029787">
    <property type="entry name" value="Nucleotide_cyclase"/>
</dbReference>
<dbReference type="PROSITE" id="PS50887">
    <property type="entry name" value="GGDEF"/>
    <property type="match status" value="1"/>
</dbReference>
<feature type="domain" description="GGDEF" evidence="4">
    <location>
        <begin position="205"/>
        <end position="331"/>
    </location>
</feature>
<dbReference type="NCBIfam" id="TIGR00254">
    <property type="entry name" value="GGDEF"/>
    <property type="match status" value="1"/>
</dbReference>
<dbReference type="Proteomes" id="UP001253545">
    <property type="component" value="Unassembled WGS sequence"/>
</dbReference>
<comment type="catalytic activity">
    <reaction evidence="2">
        <text>2 GTP = 3',3'-c-di-GMP + 2 diphosphate</text>
        <dbReference type="Rhea" id="RHEA:24898"/>
        <dbReference type="ChEBI" id="CHEBI:33019"/>
        <dbReference type="ChEBI" id="CHEBI:37565"/>
        <dbReference type="ChEBI" id="CHEBI:58805"/>
        <dbReference type="EC" id="2.7.7.65"/>
    </reaction>
</comment>
<dbReference type="InterPro" id="IPR000160">
    <property type="entry name" value="GGDEF_dom"/>
</dbReference>
<keyword evidence="3" id="KW-0472">Membrane</keyword>
<evidence type="ECO:0000256" key="3">
    <source>
        <dbReference type="SAM" id="Phobius"/>
    </source>
</evidence>
<accession>A0ABU2ZS57</accession>
<evidence type="ECO:0000256" key="2">
    <source>
        <dbReference type="ARBA" id="ARBA00034247"/>
    </source>
</evidence>
<gene>
    <name evidence="5" type="ORF">RM552_09575</name>
</gene>
<comment type="caution">
    <text evidence="5">The sequence shown here is derived from an EMBL/GenBank/DDBJ whole genome shotgun (WGS) entry which is preliminary data.</text>
</comment>
<keyword evidence="3" id="KW-0812">Transmembrane</keyword>
<dbReference type="SUPFAM" id="SSF55073">
    <property type="entry name" value="Nucleotide cyclase"/>
    <property type="match status" value="1"/>
</dbReference>
<organism evidence="5 6">
    <name type="scientific">Glaciecola petra</name>
    <dbReference type="NCBI Taxonomy" id="3075602"/>
    <lineage>
        <taxon>Bacteria</taxon>
        <taxon>Pseudomonadati</taxon>
        <taxon>Pseudomonadota</taxon>
        <taxon>Gammaproteobacteria</taxon>
        <taxon>Alteromonadales</taxon>
        <taxon>Alteromonadaceae</taxon>
        <taxon>Glaciecola</taxon>
    </lineage>
</organism>
<keyword evidence="5" id="KW-0808">Transferase</keyword>
<dbReference type="PANTHER" id="PTHR45138">
    <property type="entry name" value="REGULATORY COMPONENTS OF SENSORY TRANSDUCTION SYSTEM"/>
    <property type="match status" value="1"/>
</dbReference>
<dbReference type="InterPro" id="IPR043128">
    <property type="entry name" value="Rev_trsase/Diguanyl_cyclase"/>
</dbReference>
<evidence type="ECO:0000259" key="4">
    <source>
        <dbReference type="PROSITE" id="PS50887"/>
    </source>
</evidence>
<reference evidence="5 6" key="1">
    <citation type="submission" date="2023-09" db="EMBL/GenBank/DDBJ databases">
        <authorList>
            <person name="Rey-Velasco X."/>
        </authorList>
    </citation>
    <scope>NUCLEOTIDE SEQUENCE [LARGE SCALE GENOMIC DNA]</scope>
    <source>
        <strain evidence="5 6">P117</strain>
    </source>
</reference>
<evidence type="ECO:0000256" key="1">
    <source>
        <dbReference type="ARBA" id="ARBA00012528"/>
    </source>
</evidence>
<feature type="transmembrane region" description="Helical" evidence="3">
    <location>
        <begin position="121"/>
        <end position="138"/>
    </location>
</feature>
<feature type="transmembrane region" description="Helical" evidence="3">
    <location>
        <begin position="21"/>
        <end position="41"/>
    </location>
</feature>